<dbReference type="Pfam" id="PF03486">
    <property type="entry name" value="HI0933_like"/>
    <property type="match status" value="1"/>
</dbReference>
<evidence type="ECO:0000313" key="7">
    <source>
        <dbReference type="Proteomes" id="UP000886887"/>
    </source>
</evidence>
<protein>
    <submittedName>
        <fullName evidence="6">NAD(P)/FAD-dependent oxidoreductase</fullName>
    </submittedName>
</protein>
<sequence>MNIRSTSARTENDVAVVGGGPAGMIAALFAAREGARVVLLERNEKLGKKLYITGKGRCNVTNVADFEEFFAQVPRNPRFLNAAVRTFDAGALRALLDELGVPTVVQRGGRVFPESEKASDVTRAFERALRAADVQVRLGARVESVQVKDGHATGVTLEGGECMLARAVIVATGGVSYPSTGSTGDGYRFAREAGHAVEPPRPSLVGMTTRDEWPRSLQGLSLRNVRLSARMGKKKLYDELGEMLFTHFGLSGPLVLELSSHMTDLNPQDVQVRIDLKPGLTPEQLDRRIQRDFEQMQRRQLSGVLSGLLPQRLAALFPALCGLDGAMPVHQVTRAQRLLLAQTLKALPVEIEGMRPVDEAIVTRGGVNVKEIVPGTMASKRVPGLYFAGEVLDVDAHTGGFNLQIAFSTGALAGRSAAREGRM</sequence>
<dbReference type="EMBL" id="DVFJ01000006">
    <property type="protein sequence ID" value="HIQ71000.1"/>
    <property type="molecule type" value="Genomic_DNA"/>
</dbReference>
<keyword evidence="3" id="KW-0274">FAD</keyword>
<dbReference type="Gene3D" id="2.40.30.10">
    <property type="entry name" value="Translation factors"/>
    <property type="match status" value="1"/>
</dbReference>
<evidence type="ECO:0000256" key="3">
    <source>
        <dbReference type="ARBA" id="ARBA00022827"/>
    </source>
</evidence>
<evidence type="ECO:0000313" key="6">
    <source>
        <dbReference type="EMBL" id="HIQ71000.1"/>
    </source>
</evidence>
<gene>
    <name evidence="6" type="ORF">IAB73_02165</name>
</gene>
<dbReference type="Gene3D" id="1.10.8.260">
    <property type="entry name" value="HI0933 insert domain-like"/>
    <property type="match status" value="1"/>
</dbReference>
<dbReference type="AlphaFoldDB" id="A0A9D1CPV7"/>
<dbReference type="InterPro" id="IPR055178">
    <property type="entry name" value="RsdA/BaiN/AoA(So)-like_dom"/>
</dbReference>
<dbReference type="NCBIfam" id="TIGR00275">
    <property type="entry name" value="aminoacetone oxidase family FAD-binding enzyme"/>
    <property type="match status" value="1"/>
</dbReference>
<dbReference type="Proteomes" id="UP000886887">
    <property type="component" value="Unassembled WGS sequence"/>
</dbReference>
<evidence type="ECO:0000259" key="4">
    <source>
        <dbReference type="Pfam" id="PF03486"/>
    </source>
</evidence>
<reference evidence="6" key="1">
    <citation type="submission" date="2020-10" db="EMBL/GenBank/DDBJ databases">
        <authorList>
            <person name="Gilroy R."/>
        </authorList>
    </citation>
    <scope>NUCLEOTIDE SEQUENCE</scope>
    <source>
        <strain evidence="6">ChiSxjej2B14-6234</strain>
    </source>
</reference>
<feature type="domain" description="RsdA/BaiN/AoA(So)-like Rossmann fold-like" evidence="4">
    <location>
        <begin position="13"/>
        <end position="415"/>
    </location>
</feature>
<comment type="cofactor">
    <cofactor evidence="1">
        <name>FAD</name>
        <dbReference type="ChEBI" id="CHEBI:57692"/>
    </cofactor>
</comment>
<reference evidence="6" key="2">
    <citation type="journal article" date="2021" name="PeerJ">
        <title>Extensive microbial diversity within the chicken gut microbiome revealed by metagenomics and culture.</title>
        <authorList>
            <person name="Gilroy R."/>
            <person name="Ravi A."/>
            <person name="Getino M."/>
            <person name="Pursley I."/>
            <person name="Horton D.L."/>
            <person name="Alikhan N.F."/>
            <person name="Baker D."/>
            <person name="Gharbi K."/>
            <person name="Hall N."/>
            <person name="Watson M."/>
            <person name="Adriaenssens E.M."/>
            <person name="Foster-Nyarko E."/>
            <person name="Jarju S."/>
            <person name="Secka A."/>
            <person name="Antonio M."/>
            <person name="Oren A."/>
            <person name="Chaudhuri R.R."/>
            <person name="La Ragione R."/>
            <person name="Hildebrand F."/>
            <person name="Pallen M.J."/>
        </authorList>
    </citation>
    <scope>NUCLEOTIDE SEQUENCE</scope>
    <source>
        <strain evidence="6">ChiSxjej2B14-6234</strain>
    </source>
</reference>
<dbReference type="SUPFAM" id="SSF160996">
    <property type="entry name" value="HI0933 insert domain-like"/>
    <property type="match status" value="1"/>
</dbReference>
<dbReference type="Gene3D" id="3.50.50.60">
    <property type="entry name" value="FAD/NAD(P)-binding domain"/>
    <property type="match status" value="1"/>
</dbReference>
<dbReference type="Pfam" id="PF22780">
    <property type="entry name" value="HI0933_like_1st"/>
    <property type="match status" value="1"/>
</dbReference>
<feature type="domain" description="RsdA/BaiN/AoA(So)-like insert" evidence="5">
    <location>
        <begin position="201"/>
        <end position="362"/>
    </location>
</feature>
<proteinExistence type="predicted"/>
<dbReference type="InterPro" id="IPR036188">
    <property type="entry name" value="FAD/NAD-bd_sf"/>
</dbReference>
<evidence type="ECO:0000256" key="2">
    <source>
        <dbReference type="ARBA" id="ARBA00022630"/>
    </source>
</evidence>
<dbReference type="InterPro" id="IPR004792">
    <property type="entry name" value="BaiN-like"/>
</dbReference>
<organism evidence="6 7">
    <name type="scientific">Candidatus Onthenecus intestinigallinarum</name>
    <dbReference type="NCBI Taxonomy" id="2840875"/>
    <lineage>
        <taxon>Bacteria</taxon>
        <taxon>Bacillati</taxon>
        <taxon>Bacillota</taxon>
        <taxon>Clostridia</taxon>
        <taxon>Eubacteriales</taxon>
        <taxon>Candidatus Onthenecus</taxon>
    </lineage>
</organism>
<dbReference type="SUPFAM" id="SSF51905">
    <property type="entry name" value="FAD/NAD(P)-binding domain"/>
    <property type="match status" value="1"/>
</dbReference>
<comment type="caution">
    <text evidence="6">The sequence shown here is derived from an EMBL/GenBank/DDBJ whole genome shotgun (WGS) entry which is preliminary data.</text>
</comment>
<keyword evidence="2" id="KW-0285">Flavoprotein</keyword>
<dbReference type="PRINTS" id="PR00368">
    <property type="entry name" value="FADPNR"/>
</dbReference>
<name>A0A9D1CPV7_9FIRM</name>
<dbReference type="InterPro" id="IPR023166">
    <property type="entry name" value="BaiN-like_dom_sf"/>
</dbReference>
<evidence type="ECO:0000256" key="1">
    <source>
        <dbReference type="ARBA" id="ARBA00001974"/>
    </source>
</evidence>
<dbReference type="PANTHER" id="PTHR42887">
    <property type="entry name" value="OS12G0638800 PROTEIN"/>
    <property type="match status" value="1"/>
</dbReference>
<dbReference type="InterPro" id="IPR057661">
    <property type="entry name" value="RsdA/BaiN/AoA(So)_Rossmann"/>
</dbReference>
<evidence type="ECO:0000259" key="5">
    <source>
        <dbReference type="Pfam" id="PF22780"/>
    </source>
</evidence>
<dbReference type="PANTHER" id="PTHR42887:SF2">
    <property type="entry name" value="OS12G0638800 PROTEIN"/>
    <property type="match status" value="1"/>
</dbReference>
<dbReference type="PRINTS" id="PR00411">
    <property type="entry name" value="PNDRDTASEI"/>
</dbReference>
<accession>A0A9D1CPV7</accession>